<comment type="caution">
    <text evidence="1">The sequence shown here is derived from an EMBL/GenBank/DDBJ whole genome shotgun (WGS) entry which is preliminary data.</text>
</comment>
<dbReference type="Proteomes" id="UP000621455">
    <property type="component" value="Unassembled WGS sequence"/>
</dbReference>
<evidence type="ECO:0000313" key="2">
    <source>
        <dbReference type="Proteomes" id="UP000621455"/>
    </source>
</evidence>
<name>A0ABX0NE55_9BURK</name>
<protein>
    <recommendedName>
        <fullName evidence="3">Lipoprotein</fullName>
    </recommendedName>
</protein>
<reference evidence="1 2" key="1">
    <citation type="submission" date="2019-10" db="EMBL/GenBank/DDBJ databases">
        <title>Taxonomy of Antarctic Massilia spp.: description of Massilia rubra sp. nov., Massilia aquatica sp. nov., Massilia mucilaginosa sp. nov., Massilia frigida sp. nov. isolated from streams, lakes and regoliths.</title>
        <authorList>
            <person name="Holochova P."/>
            <person name="Sedlacek I."/>
            <person name="Kralova S."/>
            <person name="Maslanova I."/>
            <person name="Busse H.-J."/>
            <person name="Stankova E."/>
            <person name="Vrbovska V."/>
            <person name="Kovarovic V."/>
            <person name="Bartak M."/>
            <person name="Svec P."/>
            <person name="Pantucek R."/>
        </authorList>
    </citation>
    <scope>NUCLEOTIDE SEQUENCE [LARGE SCALE GENOMIC DNA]</scope>
    <source>
        <strain evidence="1 2">CCM 8695</strain>
    </source>
</reference>
<organism evidence="1 2">
    <name type="scientific">Massilia frigida</name>
    <dbReference type="NCBI Taxonomy" id="2609281"/>
    <lineage>
        <taxon>Bacteria</taxon>
        <taxon>Pseudomonadati</taxon>
        <taxon>Pseudomonadota</taxon>
        <taxon>Betaproteobacteria</taxon>
        <taxon>Burkholderiales</taxon>
        <taxon>Oxalobacteraceae</taxon>
        <taxon>Telluria group</taxon>
        <taxon>Massilia</taxon>
    </lineage>
</organism>
<proteinExistence type="predicted"/>
<evidence type="ECO:0000313" key="1">
    <source>
        <dbReference type="EMBL" id="NHZ78730.1"/>
    </source>
</evidence>
<sequence>MPSTFNQFISGAGLMPVACVVFALGGCSTPKIDPIYDQIDKEKLALPGKVSTESLSLSAGFLRAPWIVELLSDRNVKMLEVTPVRSTRDAQLARLAFDEGEWTMPVALFKFVQFRLALSGDATCIPDEKLRSGLRSALQSPPIAPGTCLSMVISPVSTARHAIRLRKREGGMAYDRWELVDTISSRTEAFMSTGESPLWQWPGRDLRQFDKREPHTNLLRLIDRSDTTQAPSDRFYVKRVVAASAHPDPQISGKTGADVPVSMRRVVYQKPKIGFLSSEDWPKAVTEARTKGWGYYQRDLLEQACGARWNLSLAQFETGRSTSDRITFKVEAGDRGFYVSPDTFDPQKREWLSHYDAKGQLLWQVFVPRVTSEHRSCSGHFKLARATHEEIVFDRNCYASGDDEGFQQVEELFIKKKDIAAQLGRPNLN</sequence>
<dbReference type="EMBL" id="WHJG01000004">
    <property type="protein sequence ID" value="NHZ78730.1"/>
    <property type="molecule type" value="Genomic_DNA"/>
</dbReference>
<dbReference type="RefSeq" id="WP_167085716.1">
    <property type="nucleotide sequence ID" value="NZ_WHJG01000004.1"/>
</dbReference>
<evidence type="ECO:0008006" key="3">
    <source>
        <dbReference type="Google" id="ProtNLM"/>
    </source>
</evidence>
<gene>
    <name evidence="1" type="ORF">F2P44_05480</name>
</gene>
<accession>A0ABX0NE55</accession>
<keyword evidence="2" id="KW-1185">Reference proteome</keyword>